<organism evidence="2 3">
    <name type="scientific">Tardibacter chloracetimidivorans</name>
    <dbReference type="NCBI Taxonomy" id="1921510"/>
    <lineage>
        <taxon>Bacteria</taxon>
        <taxon>Pseudomonadati</taxon>
        <taxon>Pseudomonadota</taxon>
        <taxon>Alphaproteobacteria</taxon>
        <taxon>Sphingomonadales</taxon>
        <taxon>Sphingomonadaceae</taxon>
        <taxon>Tardibacter</taxon>
    </lineage>
</organism>
<gene>
    <name evidence="2" type="ORF">BSL82_10065</name>
</gene>
<protein>
    <submittedName>
        <fullName evidence="2">Uncharacterized protein</fullName>
    </submittedName>
</protein>
<sequence>MHKEWRAATPGEALRLVAEPVAIVAALPFAVAASIAAALAVLLRGVLPVAKWVYRGFLE</sequence>
<accession>A0A1L3ZVG3</accession>
<keyword evidence="1" id="KW-1133">Transmembrane helix</keyword>
<dbReference type="STRING" id="1921510.BSL82_10065"/>
<proteinExistence type="predicted"/>
<evidence type="ECO:0000313" key="3">
    <source>
        <dbReference type="Proteomes" id="UP000182063"/>
    </source>
</evidence>
<dbReference type="KEGG" id="sphj:BSL82_10065"/>
<dbReference type="EMBL" id="CP018221">
    <property type="protein sequence ID" value="API59618.1"/>
    <property type="molecule type" value="Genomic_DNA"/>
</dbReference>
<evidence type="ECO:0000256" key="1">
    <source>
        <dbReference type="SAM" id="Phobius"/>
    </source>
</evidence>
<keyword evidence="1" id="KW-0472">Membrane</keyword>
<dbReference type="AlphaFoldDB" id="A0A1L3ZVG3"/>
<keyword evidence="1" id="KW-0812">Transmembrane</keyword>
<dbReference type="Proteomes" id="UP000182063">
    <property type="component" value="Chromosome"/>
</dbReference>
<dbReference type="RefSeq" id="WP_072597306.1">
    <property type="nucleotide sequence ID" value="NZ_CP018221.1"/>
</dbReference>
<name>A0A1L3ZVG3_9SPHN</name>
<feature type="transmembrane region" description="Helical" evidence="1">
    <location>
        <begin position="20"/>
        <end position="43"/>
    </location>
</feature>
<reference evidence="3" key="1">
    <citation type="submission" date="2016-11" db="EMBL/GenBank/DDBJ databases">
        <title>Complete Genome Sequence of alachlor-degrading Sphingomonas sp. strain JJ-A5.</title>
        <authorList>
            <person name="Lee H."/>
            <person name="Ka J.-O."/>
        </authorList>
    </citation>
    <scope>NUCLEOTIDE SEQUENCE [LARGE SCALE GENOMIC DNA]</scope>
    <source>
        <strain evidence="3">JJ-A5</strain>
    </source>
</reference>
<keyword evidence="3" id="KW-1185">Reference proteome</keyword>
<evidence type="ECO:0000313" key="2">
    <source>
        <dbReference type="EMBL" id="API59618.1"/>
    </source>
</evidence>